<dbReference type="Proteomes" id="UP001601288">
    <property type="component" value="Unassembled WGS sequence"/>
</dbReference>
<evidence type="ECO:0000259" key="2">
    <source>
        <dbReference type="Pfam" id="PF18448"/>
    </source>
</evidence>
<comment type="caution">
    <text evidence="3">The sequence shown here is derived from an EMBL/GenBank/DDBJ whole genome shotgun (WGS) entry which is preliminary data.</text>
</comment>
<dbReference type="RefSeq" id="WP_388387914.1">
    <property type="nucleotide sequence ID" value="NZ_JBEYGJ010000039.1"/>
</dbReference>
<gene>
    <name evidence="3" type="ORF">ACFYM3_21095</name>
</gene>
<dbReference type="EMBL" id="JBIAFP010000012">
    <property type="protein sequence ID" value="MFE9227089.1"/>
    <property type="molecule type" value="Genomic_DNA"/>
</dbReference>
<evidence type="ECO:0000313" key="3">
    <source>
        <dbReference type="EMBL" id="MFE9227089.1"/>
    </source>
</evidence>
<feature type="domain" description="Endoglucanase B carbohydrate binding" evidence="2">
    <location>
        <begin position="109"/>
        <end position="158"/>
    </location>
</feature>
<proteinExistence type="predicted"/>
<feature type="region of interest" description="Disordered" evidence="1">
    <location>
        <begin position="23"/>
        <end position="65"/>
    </location>
</feature>
<organism evidence="3 4">
    <name type="scientific">Streptomyces massasporeus</name>
    <dbReference type="NCBI Taxonomy" id="67324"/>
    <lineage>
        <taxon>Bacteria</taxon>
        <taxon>Bacillati</taxon>
        <taxon>Actinomycetota</taxon>
        <taxon>Actinomycetes</taxon>
        <taxon>Kitasatosporales</taxon>
        <taxon>Streptomycetaceae</taxon>
        <taxon>Streptomyces</taxon>
    </lineage>
</organism>
<protein>
    <recommendedName>
        <fullName evidence="2">Endoglucanase B carbohydrate binding domain-containing protein</fullName>
    </recommendedName>
</protein>
<dbReference type="Pfam" id="PF18448">
    <property type="entry name" value="CBM46"/>
    <property type="match status" value="1"/>
</dbReference>
<reference evidence="3 4" key="1">
    <citation type="submission" date="2024-10" db="EMBL/GenBank/DDBJ databases">
        <title>The Natural Products Discovery Center: Release of the First 8490 Sequenced Strains for Exploring Actinobacteria Biosynthetic Diversity.</title>
        <authorList>
            <person name="Kalkreuter E."/>
            <person name="Kautsar S.A."/>
            <person name="Yang D."/>
            <person name="Bader C.D."/>
            <person name="Teijaro C.N."/>
            <person name="Fluegel L."/>
            <person name="Davis C.M."/>
            <person name="Simpson J.R."/>
            <person name="Lauterbach L."/>
            <person name="Steele A.D."/>
            <person name="Gui C."/>
            <person name="Meng S."/>
            <person name="Li G."/>
            <person name="Viehrig K."/>
            <person name="Ye F."/>
            <person name="Su P."/>
            <person name="Kiefer A.F."/>
            <person name="Nichols A."/>
            <person name="Cepeda A.J."/>
            <person name="Yan W."/>
            <person name="Fan B."/>
            <person name="Jiang Y."/>
            <person name="Adhikari A."/>
            <person name="Zheng C.-J."/>
            <person name="Schuster L."/>
            <person name="Cowan T.M."/>
            <person name="Smanski M.J."/>
            <person name="Chevrette M.G."/>
            <person name="De Carvalho L.P.S."/>
            <person name="Shen B."/>
        </authorList>
    </citation>
    <scope>NUCLEOTIDE SEQUENCE [LARGE SCALE GENOMIC DNA]</scope>
    <source>
        <strain evidence="3 4">NPDC007066</strain>
    </source>
</reference>
<sequence>MAHPVFPHFLQHVQRRAALAFTGVRHPPSPHGTGAPRTRTARSLAVPNSTARRGPGPHCDRRPATGDWLRLTASALTRLAGDRAHGVKATPEARFSAGVPWQINLISSDVPALSSASGTTTGSVTIPTRYRGEALATMEARYADGSNAGSADWTPYHEPLPSSTLQVTPSRVNVAGTALVPLRVPWKPKLTEPPVAGGPL</sequence>
<evidence type="ECO:0000256" key="1">
    <source>
        <dbReference type="SAM" id="MobiDB-lite"/>
    </source>
</evidence>
<keyword evidence="4" id="KW-1185">Reference proteome</keyword>
<accession>A0ABW6LJ86</accession>
<dbReference type="InterPro" id="IPR040946">
    <property type="entry name" value="CBM46"/>
</dbReference>
<name>A0ABW6LJ86_9ACTN</name>
<evidence type="ECO:0000313" key="4">
    <source>
        <dbReference type="Proteomes" id="UP001601288"/>
    </source>
</evidence>